<evidence type="ECO:0000313" key="3">
    <source>
        <dbReference type="EMBL" id="TDV53968.1"/>
    </source>
</evidence>
<sequence length="169" mass="17667">MSRAVATVMVLAVLALAGCSTVTNLVAVSNDIQDAGYAFASLHVESTSGQTVVAVDTTTATGTEVTSGDADEIAEIVWRKYDASFDKVRVTINGTQTLTETEGDLKKKFGDRPDGLPTTGSEATKATLMVVGASLAGLLVGGFILLMWWRGRTPPPPVVPPTLQYPPPS</sequence>
<proteinExistence type="predicted"/>
<keyword evidence="1" id="KW-0472">Membrane</keyword>
<accession>A0A4R7VWE5</accession>
<reference evidence="3 4" key="1">
    <citation type="submission" date="2019-03" db="EMBL/GenBank/DDBJ databases">
        <title>Genomic Encyclopedia of Archaeal and Bacterial Type Strains, Phase II (KMG-II): from individual species to whole genera.</title>
        <authorList>
            <person name="Goeker M."/>
        </authorList>
    </citation>
    <scope>NUCLEOTIDE SEQUENCE [LARGE SCALE GENOMIC DNA]</scope>
    <source>
        <strain evidence="3 4">DSM 45499</strain>
    </source>
</reference>
<name>A0A4R7VWE5_9PSEU</name>
<evidence type="ECO:0000256" key="1">
    <source>
        <dbReference type="SAM" id="Phobius"/>
    </source>
</evidence>
<dbReference type="RefSeq" id="WP_133902973.1">
    <property type="nucleotide sequence ID" value="NZ_SOCP01000004.1"/>
</dbReference>
<organism evidence="3 4">
    <name type="scientific">Actinophytocola oryzae</name>
    <dbReference type="NCBI Taxonomy" id="502181"/>
    <lineage>
        <taxon>Bacteria</taxon>
        <taxon>Bacillati</taxon>
        <taxon>Actinomycetota</taxon>
        <taxon>Actinomycetes</taxon>
        <taxon>Pseudonocardiales</taxon>
        <taxon>Pseudonocardiaceae</taxon>
    </lineage>
</organism>
<feature type="transmembrane region" description="Helical" evidence="1">
    <location>
        <begin position="126"/>
        <end position="149"/>
    </location>
</feature>
<evidence type="ECO:0008006" key="5">
    <source>
        <dbReference type="Google" id="ProtNLM"/>
    </source>
</evidence>
<feature type="signal peptide" evidence="2">
    <location>
        <begin position="1"/>
        <end position="17"/>
    </location>
</feature>
<protein>
    <recommendedName>
        <fullName evidence="5">LPXTG-motif cell wall-anchored protein</fullName>
    </recommendedName>
</protein>
<evidence type="ECO:0000313" key="4">
    <source>
        <dbReference type="Proteomes" id="UP000294927"/>
    </source>
</evidence>
<dbReference type="PROSITE" id="PS51257">
    <property type="entry name" value="PROKAR_LIPOPROTEIN"/>
    <property type="match status" value="1"/>
</dbReference>
<feature type="chain" id="PRO_5038699868" description="LPXTG-motif cell wall-anchored protein" evidence="2">
    <location>
        <begin position="18"/>
        <end position="169"/>
    </location>
</feature>
<keyword evidence="2" id="KW-0732">Signal</keyword>
<keyword evidence="1" id="KW-0812">Transmembrane</keyword>
<dbReference type="Proteomes" id="UP000294927">
    <property type="component" value="Unassembled WGS sequence"/>
</dbReference>
<keyword evidence="4" id="KW-1185">Reference proteome</keyword>
<dbReference type="AlphaFoldDB" id="A0A4R7VWE5"/>
<evidence type="ECO:0000256" key="2">
    <source>
        <dbReference type="SAM" id="SignalP"/>
    </source>
</evidence>
<keyword evidence="1" id="KW-1133">Transmembrane helix</keyword>
<gene>
    <name evidence="3" type="ORF">CLV71_104437</name>
</gene>
<dbReference type="EMBL" id="SOCP01000004">
    <property type="protein sequence ID" value="TDV53968.1"/>
    <property type="molecule type" value="Genomic_DNA"/>
</dbReference>
<comment type="caution">
    <text evidence="3">The sequence shown here is derived from an EMBL/GenBank/DDBJ whole genome shotgun (WGS) entry which is preliminary data.</text>
</comment>